<dbReference type="Proteomes" id="UP000318661">
    <property type="component" value="Unassembled WGS sequence"/>
</dbReference>
<protein>
    <submittedName>
        <fullName evidence="2">Outer membrane lipoprotein carrier protein LolA</fullName>
    </submittedName>
</protein>
<dbReference type="SUPFAM" id="SSF89392">
    <property type="entry name" value="Prokaryotic lipoproteins and lipoprotein localization factors"/>
    <property type="match status" value="1"/>
</dbReference>
<feature type="chain" id="PRO_5036365001" evidence="1">
    <location>
        <begin position="25"/>
        <end position="341"/>
    </location>
</feature>
<dbReference type="PANTHER" id="PTHR37507:SF2">
    <property type="entry name" value="SPORULATION PROTEIN YDCC"/>
    <property type="match status" value="1"/>
</dbReference>
<dbReference type="EMBL" id="VBAJ01000270">
    <property type="protein sequence ID" value="TMJ04141.1"/>
    <property type="molecule type" value="Genomic_DNA"/>
</dbReference>
<keyword evidence="2" id="KW-0449">Lipoprotein</keyword>
<dbReference type="EMBL" id="VBAI01000071">
    <property type="protein sequence ID" value="TMJ11326.1"/>
    <property type="molecule type" value="Genomic_DNA"/>
</dbReference>
<organism evidence="2 5">
    <name type="scientific">Candidatus Segetimicrobium genomatis</name>
    <dbReference type="NCBI Taxonomy" id="2569760"/>
    <lineage>
        <taxon>Bacteria</taxon>
        <taxon>Bacillati</taxon>
        <taxon>Candidatus Sysuimicrobiota</taxon>
        <taxon>Candidatus Sysuimicrobiia</taxon>
        <taxon>Candidatus Sysuimicrobiales</taxon>
        <taxon>Candidatus Segetimicrobiaceae</taxon>
        <taxon>Candidatus Segetimicrobium</taxon>
    </lineage>
</organism>
<keyword evidence="1" id="KW-0732">Signal</keyword>
<dbReference type="InterPro" id="IPR029046">
    <property type="entry name" value="LolA/LolB/LppX"/>
</dbReference>
<name>A0A537L7Z9_9BACT</name>
<dbReference type="InterPro" id="IPR052944">
    <property type="entry name" value="Sporulation_related"/>
</dbReference>
<accession>A0A537L7Z9</accession>
<feature type="signal peptide" evidence="1">
    <location>
        <begin position="1"/>
        <end position="24"/>
    </location>
</feature>
<proteinExistence type="predicted"/>
<dbReference type="Gene3D" id="2.50.20.10">
    <property type="entry name" value="Lipoprotein localisation LolA/LolB/LppX"/>
    <property type="match status" value="1"/>
</dbReference>
<evidence type="ECO:0000313" key="2">
    <source>
        <dbReference type="EMBL" id="TMJ04141.1"/>
    </source>
</evidence>
<evidence type="ECO:0000313" key="5">
    <source>
        <dbReference type="Proteomes" id="UP000318661"/>
    </source>
</evidence>
<gene>
    <name evidence="3" type="ORF">E6G98_05125</name>
    <name evidence="2" type="ORF">E6G99_10655</name>
</gene>
<dbReference type="PANTHER" id="PTHR37507">
    <property type="entry name" value="SPORULATION PROTEIN YDCC"/>
    <property type="match status" value="1"/>
</dbReference>
<reference evidence="4 5" key="1">
    <citation type="journal article" date="2019" name="Nat. Microbiol.">
        <title>Mediterranean grassland soil C-N compound turnover is dependent on rainfall and depth, and is mediated by genomically divergent microorganisms.</title>
        <authorList>
            <person name="Diamond S."/>
            <person name="Andeer P.F."/>
            <person name="Li Z."/>
            <person name="Crits-Christoph A."/>
            <person name="Burstein D."/>
            <person name="Anantharaman K."/>
            <person name="Lane K.R."/>
            <person name="Thomas B.C."/>
            <person name="Pan C."/>
            <person name="Northen T.R."/>
            <person name="Banfield J.F."/>
        </authorList>
    </citation>
    <scope>NUCLEOTIDE SEQUENCE [LARGE SCALE GENOMIC DNA]</scope>
    <source>
        <strain evidence="3">NP_1</strain>
        <strain evidence="2">NP_2</strain>
    </source>
</reference>
<evidence type="ECO:0000256" key="1">
    <source>
        <dbReference type="SAM" id="SignalP"/>
    </source>
</evidence>
<sequence length="341" mass="36694">MSRRGLPTLWLVAALAVPGLGAPARLPIPAVDAVVAAMLGAPALVDYEGTKVLNAVRGDRAETVTALESYKRLGKLRVEYLSPESVSGRLIVDDGASSWQYEPSYHLVIRGPSFVRPPGNAPQARDVLRGSLAAVLGVEEVIGRQTIVVAMEPRAGGASRRYWVDQATGVVLRMEERDATGEVVFTSFFTRISFGLNLPPALFRFHLPAGARIISLFLSGDPVASPQALRRQARFGSVVPASLPYGYRFRDGAISQYGALVTSAATYTDGVRTLTVFQTPSSKMAFPRVGVPVTLESTDAQLLDLGYVRVLIWQWRGITYALVGSSLPGSAFVLLADEINH</sequence>
<comment type="caution">
    <text evidence="2">The sequence shown here is derived from an EMBL/GenBank/DDBJ whole genome shotgun (WGS) entry which is preliminary data.</text>
</comment>
<evidence type="ECO:0000313" key="4">
    <source>
        <dbReference type="Proteomes" id="UP000315217"/>
    </source>
</evidence>
<evidence type="ECO:0000313" key="3">
    <source>
        <dbReference type="EMBL" id="TMJ11326.1"/>
    </source>
</evidence>
<dbReference type="Proteomes" id="UP000315217">
    <property type="component" value="Unassembled WGS sequence"/>
</dbReference>
<dbReference type="AlphaFoldDB" id="A0A537L7Z9"/>